<dbReference type="AlphaFoldDB" id="A0AAV3QUI3"/>
<dbReference type="EMBL" id="BAABME010006221">
    <property type="protein sequence ID" value="GAA0167767.1"/>
    <property type="molecule type" value="Genomic_DNA"/>
</dbReference>
<organism evidence="2 3">
    <name type="scientific">Lithospermum erythrorhizon</name>
    <name type="common">Purple gromwell</name>
    <name type="synonym">Lithospermum officinale var. erythrorhizon</name>
    <dbReference type="NCBI Taxonomy" id="34254"/>
    <lineage>
        <taxon>Eukaryota</taxon>
        <taxon>Viridiplantae</taxon>
        <taxon>Streptophyta</taxon>
        <taxon>Embryophyta</taxon>
        <taxon>Tracheophyta</taxon>
        <taxon>Spermatophyta</taxon>
        <taxon>Magnoliopsida</taxon>
        <taxon>eudicotyledons</taxon>
        <taxon>Gunneridae</taxon>
        <taxon>Pentapetalae</taxon>
        <taxon>asterids</taxon>
        <taxon>lamiids</taxon>
        <taxon>Boraginales</taxon>
        <taxon>Boraginaceae</taxon>
        <taxon>Boraginoideae</taxon>
        <taxon>Lithospermeae</taxon>
        <taxon>Lithospermum</taxon>
    </lineage>
</organism>
<evidence type="ECO:0000256" key="1">
    <source>
        <dbReference type="SAM" id="Phobius"/>
    </source>
</evidence>
<feature type="transmembrane region" description="Helical" evidence="1">
    <location>
        <begin position="211"/>
        <end position="233"/>
    </location>
</feature>
<feature type="transmembrane region" description="Helical" evidence="1">
    <location>
        <begin position="170"/>
        <end position="191"/>
    </location>
</feature>
<dbReference type="Proteomes" id="UP001454036">
    <property type="component" value="Unassembled WGS sequence"/>
</dbReference>
<feature type="transmembrane region" description="Helical" evidence="1">
    <location>
        <begin position="239"/>
        <end position="264"/>
    </location>
</feature>
<dbReference type="PANTHER" id="PTHR34116">
    <property type="entry name" value="PLASMINOGEN ACTIVATOR INHIBITOR"/>
    <property type="match status" value="1"/>
</dbReference>
<gene>
    <name evidence="2" type="ORF">LIER_22626</name>
</gene>
<keyword evidence="3" id="KW-1185">Reference proteome</keyword>
<feature type="transmembrane region" description="Helical" evidence="1">
    <location>
        <begin position="6"/>
        <end position="21"/>
    </location>
</feature>
<feature type="transmembrane region" description="Helical" evidence="1">
    <location>
        <begin position="116"/>
        <end position="139"/>
    </location>
</feature>
<dbReference type="PANTHER" id="PTHR34116:SF9">
    <property type="entry name" value="OS08G0346600 PROTEIN"/>
    <property type="match status" value="1"/>
</dbReference>
<feature type="transmembrane region" description="Helical" evidence="1">
    <location>
        <begin position="83"/>
        <end position="104"/>
    </location>
</feature>
<evidence type="ECO:0000313" key="3">
    <source>
        <dbReference type="Proteomes" id="UP001454036"/>
    </source>
</evidence>
<accession>A0AAV3QUI3</accession>
<feature type="transmembrane region" description="Helical" evidence="1">
    <location>
        <begin position="33"/>
        <end position="51"/>
    </location>
</feature>
<keyword evidence="1" id="KW-1133">Transmembrane helix</keyword>
<reference evidence="2 3" key="1">
    <citation type="submission" date="2024-01" db="EMBL/GenBank/DDBJ databases">
        <title>The complete chloroplast genome sequence of Lithospermum erythrorhizon: insights into the phylogenetic relationship among Boraginaceae species and the maternal lineages of purple gromwells.</title>
        <authorList>
            <person name="Okada T."/>
            <person name="Watanabe K."/>
        </authorList>
    </citation>
    <scope>NUCLEOTIDE SEQUENCE [LARGE SCALE GENOMIC DNA]</scope>
</reference>
<protein>
    <submittedName>
        <fullName evidence="2">Uncharacterized protein</fullName>
    </submittedName>
</protein>
<comment type="caution">
    <text evidence="2">The sequence shown here is derived from an EMBL/GenBank/DDBJ whole genome shotgun (WGS) entry which is preliminary data.</text>
</comment>
<evidence type="ECO:0000313" key="2">
    <source>
        <dbReference type="EMBL" id="GAA0167767.1"/>
    </source>
</evidence>
<sequence length="300" mass="34479">MIFSLIVLSILCMSFIFHLFLKSRRLQHLQNFNSFWIVRLVLITFAMVWALNEVFRLSIFRRKYFSPFLPLLTLTQQSNLCKIHVVFSFGFLQPGFFITLIFLVNMSIKKNNLHCIWPFASICAMCSPLVLLHTFFVFYPPLENIVPKFMHITSILYSDLHGNKMVLCTYPLFSCIIFAGFAIAYAIAFLFSSWRVVAFVINKSIRIRINVLSFTVMICLPVQIVCLGIFPLFLPQDPAYYLVRLVMFIDVAFCMAVGQIILVLKPIADALAAGGECCQWRPDIKLGRPQMLDDGGRQIN</sequence>
<keyword evidence="1" id="KW-0812">Transmembrane</keyword>
<proteinExistence type="predicted"/>
<name>A0AAV3QUI3_LITER</name>
<keyword evidence="1" id="KW-0472">Membrane</keyword>